<dbReference type="OrthoDB" id="10265243at2759"/>
<evidence type="ECO:0000256" key="1">
    <source>
        <dbReference type="ARBA" id="ARBA00022485"/>
    </source>
</evidence>
<dbReference type="AlphaFoldDB" id="A0A7R9GBS0"/>
<dbReference type="GO" id="GO:0051539">
    <property type="term" value="F:4 iron, 4 sulfur cluster binding"/>
    <property type="evidence" value="ECO:0007669"/>
    <property type="project" value="UniProtKB-KW"/>
</dbReference>
<dbReference type="PANTHER" id="PTHR11135:SF0">
    <property type="entry name" value="ELONGATOR COMPLEX PROTEIN 3"/>
    <property type="match status" value="1"/>
</dbReference>
<keyword evidence="1" id="KW-0004">4Fe-4S</keyword>
<dbReference type="GO" id="GO:0005737">
    <property type="term" value="C:cytoplasm"/>
    <property type="evidence" value="ECO:0007669"/>
    <property type="project" value="TreeGrafter"/>
</dbReference>
<dbReference type="GO" id="GO:0002926">
    <property type="term" value="P:tRNA wobble base 5-methoxycarbonylmethyl-2-thiouridinylation"/>
    <property type="evidence" value="ECO:0007669"/>
    <property type="project" value="TreeGrafter"/>
</dbReference>
<accession>A0A7R9GBS0</accession>
<protein>
    <recommendedName>
        <fullName evidence="6">ELP3-like N-terminal domain-containing protein</fullName>
    </recommendedName>
</protein>
<dbReference type="GO" id="GO:0033588">
    <property type="term" value="C:elongator holoenzyme complex"/>
    <property type="evidence" value="ECO:0007669"/>
    <property type="project" value="TreeGrafter"/>
</dbReference>
<evidence type="ECO:0000313" key="7">
    <source>
        <dbReference type="EMBL" id="CAD7275125.1"/>
    </source>
</evidence>
<keyword evidence="2" id="KW-0949">S-adenosyl-L-methionine</keyword>
<dbReference type="InterPro" id="IPR039661">
    <property type="entry name" value="ELP3"/>
</dbReference>
<dbReference type="GO" id="GO:0046872">
    <property type="term" value="F:metal ion binding"/>
    <property type="evidence" value="ECO:0007669"/>
    <property type="project" value="UniProtKB-KW"/>
</dbReference>
<dbReference type="InterPro" id="IPR056591">
    <property type="entry name" value="ELP3-like_N"/>
</dbReference>
<evidence type="ECO:0000256" key="2">
    <source>
        <dbReference type="ARBA" id="ARBA00022691"/>
    </source>
</evidence>
<dbReference type="PANTHER" id="PTHR11135">
    <property type="entry name" value="HISTONE ACETYLTRANSFERASE-RELATED"/>
    <property type="match status" value="1"/>
</dbReference>
<proteinExistence type="predicted"/>
<evidence type="ECO:0000313" key="8">
    <source>
        <dbReference type="Proteomes" id="UP000678499"/>
    </source>
</evidence>
<sequence>MGKQVPPSAVGRTKEECAILCINEVIRALAAAVHAGKDVDLNKLKTTIAGKYGLAKSPRLVDIIAAVPPDLKETLVPRLKAKPVRTASGIAVVAVMCKPHRCPHINMTGNICVYCPGGPDSDFEYSTQSYTGVQRDIPMPLVTSGVEHGNLRELALARMKDLGLKCRDVRTREVGIQAIHEKSLMKILLEVS</sequence>
<gene>
    <name evidence="7" type="ORF">NMOB1V02_LOCUS2928</name>
</gene>
<keyword evidence="4" id="KW-0408">Iron</keyword>
<dbReference type="Proteomes" id="UP000678499">
    <property type="component" value="Unassembled WGS sequence"/>
</dbReference>
<keyword evidence="5" id="KW-0411">Iron-sulfur</keyword>
<reference evidence="7" key="1">
    <citation type="submission" date="2020-11" db="EMBL/GenBank/DDBJ databases">
        <authorList>
            <person name="Tran Van P."/>
        </authorList>
    </citation>
    <scope>NUCLEOTIDE SEQUENCE</scope>
</reference>
<dbReference type="Pfam" id="PF23613">
    <property type="entry name" value="ELP3_N"/>
    <property type="match status" value="1"/>
</dbReference>
<evidence type="ECO:0000259" key="6">
    <source>
        <dbReference type="Pfam" id="PF23613"/>
    </source>
</evidence>
<evidence type="ECO:0000256" key="3">
    <source>
        <dbReference type="ARBA" id="ARBA00022723"/>
    </source>
</evidence>
<name>A0A7R9GBS0_9CRUS</name>
<keyword evidence="3" id="KW-0479">Metal-binding</keyword>
<dbReference type="GO" id="GO:0005634">
    <property type="term" value="C:nucleus"/>
    <property type="evidence" value="ECO:0007669"/>
    <property type="project" value="TreeGrafter"/>
</dbReference>
<keyword evidence="8" id="KW-1185">Reference proteome</keyword>
<feature type="domain" description="ELP3-like N-terminal" evidence="6">
    <location>
        <begin position="20"/>
        <end position="87"/>
    </location>
</feature>
<dbReference type="EMBL" id="OA882398">
    <property type="protein sequence ID" value="CAD7275125.1"/>
    <property type="molecule type" value="Genomic_DNA"/>
</dbReference>
<evidence type="ECO:0000256" key="5">
    <source>
        <dbReference type="ARBA" id="ARBA00023014"/>
    </source>
</evidence>
<organism evidence="7">
    <name type="scientific">Notodromas monacha</name>
    <dbReference type="NCBI Taxonomy" id="399045"/>
    <lineage>
        <taxon>Eukaryota</taxon>
        <taxon>Metazoa</taxon>
        <taxon>Ecdysozoa</taxon>
        <taxon>Arthropoda</taxon>
        <taxon>Crustacea</taxon>
        <taxon>Oligostraca</taxon>
        <taxon>Ostracoda</taxon>
        <taxon>Podocopa</taxon>
        <taxon>Podocopida</taxon>
        <taxon>Cypridocopina</taxon>
        <taxon>Cypridoidea</taxon>
        <taxon>Cyprididae</taxon>
        <taxon>Notodromas</taxon>
    </lineage>
</organism>
<dbReference type="EMBL" id="CAJPEX010000361">
    <property type="protein sequence ID" value="CAG0915277.1"/>
    <property type="molecule type" value="Genomic_DNA"/>
</dbReference>
<evidence type="ECO:0000256" key="4">
    <source>
        <dbReference type="ARBA" id="ARBA00023004"/>
    </source>
</evidence>